<proteinExistence type="predicted"/>
<evidence type="ECO:0000313" key="5">
    <source>
        <dbReference type="EMBL" id="RUQ70767.1"/>
    </source>
</evidence>
<evidence type="ECO:0000259" key="4">
    <source>
        <dbReference type="PROSITE" id="PS50977"/>
    </source>
</evidence>
<dbReference type="OrthoDB" id="7828598at2"/>
<protein>
    <submittedName>
        <fullName evidence="5">TetR family transcriptional regulator</fullName>
    </submittedName>
</protein>
<comment type="caution">
    <text evidence="5">The sequence shown here is derived from an EMBL/GenBank/DDBJ whole genome shotgun (WGS) entry which is preliminary data.</text>
</comment>
<dbReference type="InterPro" id="IPR009057">
    <property type="entry name" value="Homeodomain-like_sf"/>
</dbReference>
<dbReference type="EMBL" id="RZIJ01000009">
    <property type="protein sequence ID" value="RUQ70767.1"/>
    <property type="molecule type" value="Genomic_DNA"/>
</dbReference>
<organism evidence="5 6">
    <name type="scientific">Azospirillum doebereinerae</name>
    <dbReference type="NCBI Taxonomy" id="92933"/>
    <lineage>
        <taxon>Bacteria</taxon>
        <taxon>Pseudomonadati</taxon>
        <taxon>Pseudomonadota</taxon>
        <taxon>Alphaproteobacteria</taxon>
        <taxon>Rhodospirillales</taxon>
        <taxon>Azospirillaceae</taxon>
        <taxon>Azospirillum</taxon>
    </lineage>
</organism>
<feature type="compositionally biased region" description="Polar residues" evidence="3">
    <location>
        <begin position="1"/>
        <end position="13"/>
    </location>
</feature>
<feature type="DNA-binding region" description="H-T-H motif" evidence="2">
    <location>
        <begin position="45"/>
        <end position="64"/>
    </location>
</feature>
<evidence type="ECO:0000256" key="1">
    <source>
        <dbReference type="ARBA" id="ARBA00023125"/>
    </source>
</evidence>
<dbReference type="PROSITE" id="PS50977">
    <property type="entry name" value="HTH_TETR_2"/>
    <property type="match status" value="1"/>
</dbReference>
<evidence type="ECO:0000313" key="6">
    <source>
        <dbReference type="Proteomes" id="UP000280346"/>
    </source>
</evidence>
<dbReference type="AlphaFoldDB" id="A0A3S0V6D8"/>
<evidence type="ECO:0000256" key="3">
    <source>
        <dbReference type="SAM" id="MobiDB-lite"/>
    </source>
</evidence>
<feature type="domain" description="HTH tetR-type" evidence="4">
    <location>
        <begin position="22"/>
        <end position="82"/>
    </location>
</feature>
<gene>
    <name evidence="5" type="ORF">EJ913_13455</name>
</gene>
<reference evidence="5 6" key="1">
    <citation type="submission" date="2018-12" db="EMBL/GenBank/DDBJ databases">
        <authorList>
            <person name="Yang Y."/>
        </authorList>
    </citation>
    <scope>NUCLEOTIDE SEQUENCE [LARGE SCALE GENOMIC DNA]</scope>
    <source>
        <strain evidence="5 6">GSF71</strain>
    </source>
</reference>
<dbReference type="RefSeq" id="WP_126998625.1">
    <property type="nucleotide sequence ID" value="NZ_JAKOAR010000062.1"/>
</dbReference>
<keyword evidence="6" id="KW-1185">Reference proteome</keyword>
<accession>A0A3S0V6D8</accession>
<keyword evidence="1 2" id="KW-0238">DNA-binding</keyword>
<sequence>MSEAPQHTPSNGDRPNPETDPDALDRSVATAAMRLAAEKGWNHVGLLQVARAAGVPLSAFHRRYRGRADLLAAVSRVADATVLAGDTPADPAESPRDRLFDIMMRRFDALRPFREGLRAVLRDLPGEPATALAFLCPFGRSMAWMLRGAGIDPDRRGGSAQVAALAAIQARVLRVYLDDDSADLSRTMAALDTELKRAERWAATFCRWGGKNFRTPEPSTASTG</sequence>
<dbReference type="Proteomes" id="UP000280346">
    <property type="component" value="Unassembled WGS sequence"/>
</dbReference>
<dbReference type="Pfam" id="PF00440">
    <property type="entry name" value="TetR_N"/>
    <property type="match status" value="1"/>
</dbReference>
<feature type="region of interest" description="Disordered" evidence="3">
    <location>
        <begin position="1"/>
        <end position="23"/>
    </location>
</feature>
<dbReference type="GO" id="GO:0003677">
    <property type="term" value="F:DNA binding"/>
    <property type="evidence" value="ECO:0007669"/>
    <property type="project" value="UniProtKB-UniRule"/>
</dbReference>
<evidence type="ECO:0000256" key="2">
    <source>
        <dbReference type="PROSITE-ProRule" id="PRU00335"/>
    </source>
</evidence>
<dbReference type="InterPro" id="IPR001647">
    <property type="entry name" value="HTH_TetR"/>
</dbReference>
<name>A0A3S0V6D8_9PROT</name>
<dbReference type="Gene3D" id="1.10.357.10">
    <property type="entry name" value="Tetracycline Repressor, domain 2"/>
    <property type="match status" value="1"/>
</dbReference>
<dbReference type="SUPFAM" id="SSF46689">
    <property type="entry name" value="Homeodomain-like"/>
    <property type="match status" value="1"/>
</dbReference>